<dbReference type="InterPro" id="IPR001609">
    <property type="entry name" value="Myosin_head_motor_dom-like"/>
</dbReference>
<keyword evidence="7 8" id="KW-0009">Actin-binding</keyword>
<dbReference type="Gene3D" id="1.20.5.4820">
    <property type="match status" value="1"/>
</dbReference>
<evidence type="ECO:0000256" key="8">
    <source>
        <dbReference type="PROSITE-ProRule" id="PRU00782"/>
    </source>
</evidence>
<evidence type="ECO:0000256" key="5">
    <source>
        <dbReference type="ARBA" id="ARBA00023123"/>
    </source>
</evidence>
<feature type="region of interest" description="Disordered" evidence="10">
    <location>
        <begin position="1212"/>
        <end position="1241"/>
    </location>
</feature>
<feature type="compositionally biased region" description="Polar residues" evidence="10">
    <location>
        <begin position="1563"/>
        <end position="1574"/>
    </location>
</feature>
<reference evidence="13 14" key="1">
    <citation type="journal article" date="2018" name="Front. Microbiol.">
        <title>Prospects for Fungal Bioremediation of Acidic Radioactive Waste Sites: Characterization and Genome Sequence of Rhodotorula taiwanensis MD1149.</title>
        <authorList>
            <person name="Tkavc R."/>
            <person name="Matrosova V.Y."/>
            <person name="Grichenko O.E."/>
            <person name="Gostincar C."/>
            <person name="Volpe R.P."/>
            <person name="Klimenkova P."/>
            <person name="Gaidamakova E.K."/>
            <person name="Zhou C.E."/>
            <person name="Stewart B.J."/>
            <person name="Lyman M.G."/>
            <person name="Malfatti S.A."/>
            <person name="Rubinfeld B."/>
            <person name="Courtot M."/>
            <person name="Singh J."/>
            <person name="Dalgard C.L."/>
            <person name="Hamilton T."/>
            <person name="Frey K.G."/>
            <person name="Gunde-Cimerman N."/>
            <person name="Dugan L."/>
            <person name="Daly M.J."/>
        </authorList>
    </citation>
    <scope>NUCLEOTIDE SEQUENCE [LARGE SCALE GENOMIC DNA]</scope>
    <source>
        <strain evidence="13 14">MD1149</strain>
    </source>
</reference>
<dbReference type="SMART" id="SM00242">
    <property type="entry name" value="MYSc"/>
    <property type="match status" value="1"/>
</dbReference>
<feature type="compositionally biased region" description="Low complexity" evidence="10">
    <location>
        <begin position="1542"/>
        <end position="1554"/>
    </location>
</feature>
<feature type="region of interest" description="Actin-binding" evidence="8">
    <location>
        <begin position="682"/>
        <end position="704"/>
    </location>
</feature>
<keyword evidence="5 8" id="KW-0518">Myosin</keyword>
<dbReference type="CDD" id="cd01377">
    <property type="entry name" value="MYSc_class_II"/>
    <property type="match status" value="1"/>
</dbReference>
<evidence type="ECO:0000256" key="4">
    <source>
        <dbReference type="ARBA" id="ARBA00023054"/>
    </source>
</evidence>
<evidence type="ECO:0000259" key="12">
    <source>
        <dbReference type="PROSITE" id="PS51844"/>
    </source>
</evidence>
<evidence type="ECO:0000259" key="11">
    <source>
        <dbReference type="PROSITE" id="PS51456"/>
    </source>
</evidence>
<feature type="domain" description="Myosin motor" evidence="11">
    <location>
        <begin position="77"/>
        <end position="805"/>
    </location>
</feature>
<feature type="region of interest" description="Disordered" evidence="10">
    <location>
        <begin position="1518"/>
        <end position="1618"/>
    </location>
</feature>
<dbReference type="GO" id="GO:0016459">
    <property type="term" value="C:myosin complex"/>
    <property type="evidence" value="ECO:0007669"/>
    <property type="project" value="UniProtKB-KW"/>
</dbReference>
<dbReference type="PROSITE" id="PS51844">
    <property type="entry name" value="SH3_LIKE"/>
    <property type="match status" value="1"/>
</dbReference>
<evidence type="ECO:0000313" key="14">
    <source>
        <dbReference type="Proteomes" id="UP000237144"/>
    </source>
</evidence>
<keyword evidence="2 8" id="KW-0547">Nucleotide-binding</keyword>
<dbReference type="PANTHER" id="PTHR13140:SF857">
    <property type="entry name" value="MYOSIN-11"/>
    <property type="match status" value="1"/>
</dbReference>
<feature type="coiled-coil region" evidence="9">
    <location>
        <begin position="869"/>
        <end position="920"/>
    </location>
</feature>
<feature type="region of interest" description="Disordered" evidence="10">
    <location>
        <begin position="1033"/>
        <end position="1053"/>
    </location>
</feature>
<dbReference type="Gene3D" id="3.40.850.10">
    <property type="entry name" value="Kinesin motor domain"/>
    <property type="match status" value="1"/>
</dbReference>
<keyword evidence="3 8" id="KW-0067">ATP-binding</keyword>
<feature type="coiled-coil region" evidence="9">
    <location>
        <begin position="1425"/>
        <end position="1452"/>
    </location>
</feature>
<keyword evidence="14" id="KW-1185">Reference proteome</keyword>
<dbReference type="GO" id="GO:0005737">
    <property type="term" value="C:cytoplasm"/>
    <property type="evidence" value="ECO:0007669"/>
    <property type="project" value="UniProtKB-ARBA"/>
</dbReference>
<evidence type="ECO:0000256" key="9">
    <source>
        <dbReference type="SAM" id="Coils"/>
    </source>
</evidence>
<dbReference type="Pfam" id="PF02736">
    <property type="entry name" value="Myosin_N"/>
    <property type="match status" value="1"/>
</dbReference>
<dbReference type="InterPro" id="IPR036961">
    <property type="entry name" value="Kinesin_motor_dom_sf"/>
</dbReference>
<dbReference type="PRINTS" id="PR00193">
    <property type="entry name" value="MYOSINHEAVY"/>
</dbReference>
<dbReference type="InterPro" id="IPR027417">
    <property type="entry name" value="P-loop_NTPase"/>
</dbReference>
<dbReference type="GO" id="GO:0005524">
    <property type="term" value="F:ATP binding"/>
    <property type="evidence" value="ECO:0007669"/>
    <property type="project" value="UniProtKB-UniRule"/>
</dbReference>
<dbReference type="InterPro" id="IPR004009">
    <property type="entry name" value="SH3_Myosin"/>
</dbReference>
<feature type="compositionally biased region" description="Polar residues" evidence="10">
    <location>
        <begin position="1597"/>
        <end position="1608"/>
    </location>
</feature>
<dbReference type="GO" id="GO:0016020">
    <property type="term" value="C:membrane"/>
    <property type="evidence" value="ECO:0007669"/>
    <property type="project" value="TreeGrafter"/>
</dbReference>
<dbReference type="Gene3D" id="1.10.10.820">
    <property type="match status" value="1"/>
</dbReference>
<dbReference type="Gene3D" id="1.20.58.530">
    <property type="match status" value="1"/>
</dbReference>
<comment type="caution">
    <text evidence="13">The sequence shown here is derived from an EMBL/GenBank/DDBJ whole genome shotgun (WGS) entry which is preliminary data.</text>
</comment>
<dbReference type="OrthoDB" id="6108017at2759"/>
<evidence type="ECO:0000256" key="2">
    <source>
        <dbReference type="ARBA" id="ARBA00022741"/>
    </source>
</evidence>
<dbReference type="EMBL" id="PJQD01000118">
    <property type="protein sequence ID" value="POY70410.1"/>
    <property type="molecule type" value="Genomic_DNA"/>
</dbReference>
<proteinExistence type="inferred from homology"/>
<feature type="domain" description="Myosin N-terminal SH3-like" evidence="12">
    <location>
        <begin position="23"/>
        <end position="73"/>
    </location>
</feature>
<dbReference type="Gene3D" id="1.20.120.720">
    <property type="entry name" value="Myosin VI head, motor domain, U50 subdomain"/>
    <property type="match status" value="1"/>
</dbReference>
<dbReference type="PANTHER" id="PTHR13140">
    <property type="entry name" value="MYOSIN"/>
    <property type="match status" value="1"/>
</dbReference>
<accession>A0A2S5B0U8</accession>
<comment type="similarity">
    <text evidence="1 8">Belongs to the TRAFAC class myosin-kinesin ATPase superfamily. Myosin family.</text>
</comment>
<dbReference type="GO" id="GO:0007015">
    <property type="term" value="P:actin filament organization"/>
    <property type="evidence" value="ECO:0007669"/>
    <property type="project" value="TreeGrafter"/>
</dbReference>
<dbReference type="Proteomes" id="UP000237144">
    <property type="component" value="Unassembled WGS sequence"/>
</dbReference>
<protein>
    <recommendedName>
        <fullName evidence="15">Myosin motor domain-containing protein</fullName>
    </recommendedName>
</protein>
<evidence type="ECO:0000256" key="10">
    <source>
        <dbReference type="SAM" id="MobiDB-lite"/>
    </source>
</evidence>
<gene>
    <name evidence="13" type="ORF">BMF94_6585</name>
</gene>
<evidence type="ECO:0000256" key="3">
    <source>
        <dbReference type="ARBA" id="ARBA00022840"/>
    </source>
</evidence>
<dbReference type="SUPFAM" id="SSF52540">
    <property type="entry name" value="P-loop containing nucleoside triphosphate hydrolases"/>
    <property type="match status" value="1"/>
</dbReference>
<keyword evidence="4 9" id="KW-0175">Coiled coil</keyword>
<dbReference type="InterPro" id="IPR008989">
    <property type="entry name" value="Myosin_S1_N"/>
</dbReference>
<name>A0A2S5B0U8_9BASI</name>
<keyword evidence="6 8" id="KW-0505">Motor protein</keyword>
<dbReference type="PROSITE" id="PS51456">
    <property type="entry name" value="MYOSIN_MOTOR"/>
    <property type="match status" value="1"/>
</dbReference>
<feature type="binding site" evidence="8">
    <location>
        <begin position="171"/>
        <end position="178"/>
    </location>
    <ligand>
        <name>ATP</name>
        <dbReference type="ChEBI" id="CHEBI:30616"/>
    </ligand>
</feature>
<dbReference type="GO" id="GO:0000146">
    <property type="term" value="F:microfilament motor activity"/>
    <property type="evidence" value="ECO:0007669"/>
    <property type="project" value="TreeGrafter"/>
</dbReference>
<dbReference type="Pfam" id="PF00063">
    <property type="entry name" value="Myosin_head"/>
    <property type="match status" value="1"/>
</dbReference>
<dbReference type="GO" id="GO:0051015">
    <property type="term" value="F:actin filament binding"/>
    <property type="evidence" value="ECO:0007669"/>
    <property type="project" value="InterPro"/>
</dbReference>
<evidence type="ECO:0000256" key="6">
    <source>
        <dbReference type="ARBA" id="ARBA00023175"/>
    </source>
</evidence>
<sequence length="1618" mass="181901">MAHSRTRSVHQSAVDQAALAEWNAKKWVWIPDQEKGYVAGWVVKEEQGQCTVALQTGDEMRTIDSDLLTRVNPPNFDGAPDIADLTYLNEASVVHNLRVRYQRGEIYTYSGLFLVAVNPYRNLPIYSQQVVDAYKGSRRDQNAPHVFAVAEKAWQNMLHQRDQSQSVLVTGESGAGKTENTKKVIQYLAAIAADPLPSSSSFDLLARQAHADATLSPSTSRSGKKRLGQLERQILEANPILEAFGNAQTVKNNNSSRFGKFVRIFFNGAGAIAGANIDWYLLEKSRVTSRSPAERSFHVFFQLLRGADRDLLDRLLLADEAKGGASAFEYLKHSRSDVDGMDDREEWNALTRALDTIGFGDEEQFALFRTIAAILHLGQVSTAVAGSSSSSAHLTSQTSLEKAAFLLGVLPDTLQNALLRPKVKAGREWVTQARSREQVVDELAALSKTLYEKNFGKLVERINRGLGEGTLANPASKKTFIGVLDIAGFEIFDTNGFEQLCINLTNEKLQQFFNHHMFVLEQEEYAREDIKWDFMNFGHELQPTIDLIEGSKPMGVLACLDDASIMPKATDKSITDKLDDLASVNPSAPQFSKYSASRLEQGFTVQHYAGKVEYRTEGWLEKNRDPLNDNITSLLARSGDTHIASLFAEYAEVESGDVVAGPRPRGRKGAFRTVGQRHKEQLGVLMSQLADTQPHFVRCIVPNLRKSPSEIDAPLVLDQLRCNGVLEGIRIARLGFPNRLPFSEFRRRFELLAPGGAIPKGFVDGAEACATILGSLQLDAQTYRLGLTKVFFKAGILAELEERRDDRLSAIMTKLQATARRFVVRRQAVKILHREHSIRVLQRNARIYAQLRAWPWWPLFQRVRPLLAAARSDDELRRKEAELVEAKRRALAEEQERQRLAAIQLELERVQEETSRALESERNLAVERDALLAQSKQREVVLSEALDVSKQDYDAVYARLERESADRQAVDERLASLNDAYSNQTKLVETLQAAQAAWSAREAEMASQTSVATTEWERLKSERETAGGLVRDLKRQLSEASHDHRRERQRLQDTLDDLEKRSVEDGRAAKEARQRVLVLERDLRSARADVEALTTARAQQEEELQEKTRDLALMQQESREIRSQLASAVERGQQYDRLASTLKIELAQSATELRAAQERAARTDSDLESLKKVVGEHVDNRQRTERLAQVQEAEIADLKARLAAASSEAALARREQESQSQSARCETDRLRNEATTARASARQLEEETKRQKALIAKLQVDNDAHIQARQSHDLALELVRTQEAERALKERQKYEEQFDSLRSEVQRFEDDAVVAQRERDAIMREADSLRQQLAAEQAASDAHALERSRLDEQVVQQHLVLADLDKINGDLRAELASKSARLVVAEERASRTVVEHIRVLEEAQRLQNVEMDRMRADREERNAYVRTLERARAALTQSLEDLQHEREAERVAAFANRPPTDNTSRRLTEALDGERKVRELAELNVTRLRSEVQHLQSLLDAAKAEAVELRRQRQKAEQELQRIAASDPAPPSPTKSATGSSLLQRELPLRQLQENRPMPSTPPSSAGAATNVRTETPYGTGYGGVHASRASVDFKRSSAQLPPSSPMSYGSPRRRNYE</sequence>
<dbReference type="Gene3D" id="2.30.30.360">
    <property type="entry name" value="Myosin S1 fragment, N-terminal"/>
    <property type="match status" value="1"/>
</dbReference>
<evidence type="ECO:0000256" key="1">
    <source>
        <dbReference type="ARBA" id="ARBA00008314"/>
    </source>
</evidence>
<evidence type="ECO:0000256" key="7">
    <source>
        <dbReference type="ARBA" id="ARBA00023203"/>
    </source>
</evidence>
<evidence type="ECO:0000313" key="13">
    <source>
        <dbReference type="EMBL" id="POY70410.1"/>
    </source>
</evidence>
<dbReference type="STRING" id="741276.A0A2S5B0U8"/>
<organism evidence="13 14">
    <name type="scientific">Rhodotorula taiwanensis</name>
    <dbReference type="NCBI Taxonomy" id="741276"/>
    <lineage>
        <taxon>Eukaryota</taxon>
        <taxon>Fungi</taxon>
        <taxon>Dikarya</taxon>
        <taxon>Basidiomycota</taxon>
        <taxon>Pucciniomycotina</taxon>
        <taxon>Microbotryomycetes</taxon>
        <taxon>Sporidiobolales</taxon>
        <taxon>Sporidiobolaceae</taxon>
        <taxon>Rhodotorula</taxon>
    </lineage>
</organism>
<evidence type="ECO:0008006" key="15">
    <source>
        <dbReference type="Google" id="ProtNLM"/>
    </source>
</evidence>